<dbReference type="Gene3D" id="4.10.60.10">
    <property type="entry name" value="Zinc finger, CCHC-type"/>
    <property type="match status" value="1"/>
</dbReference>
<organism evidence="3 4">
    <name type="scientific">Actinidia rufa</name>
    <dbReference type="NCBI Taxonomy" id="165716"/>
    <lineage>
        <taxon>Eukaryota</taxon>
        <taxon>Viridiplantae</taxon>
        <taxon>Streptophyta</taxon>
        <taxon>Embryophyta</taxon>
        <taxon>Tracheophyta</taxon>
        <taxon>Spermatophyta</taxon>
        <taxon>Magnoliopsida</taxon>
        <taxon>eudicotyledons</taxon>
        <taxon>Gunneridae</taxon>
        <taxon>Pentapetalae</taxon>
        <taxon>asterids</taxon>
        <taxon>Ericales</taxon>
        <taxon>Actinidiaceae</taxon>
        <taxon>Actinidia</taxon>
    </lineage>
</organism>
<keyword evidence="4" id="KW-1185">Reference proteome</keyword>
<dbReference type="SUPFAM" id="SSF57756">
    <property type="entry name" value="Retrovirus zinc finger-like domains"/>
    <property type="match status" value="1"/>
</dbReference>
<dbReference type="GO" id="GO:0003676">
    <property type="term" value="F:nucleic acid binding"/>
    <property type="evidence" value="ECO:0007669"/>
    <property type="project" value="InterPro"/>
</dbReference>
<keyword evidence="2" id="KW-0472">Membrane</keyword>
<keyword evidence="2" id="KW-1133">Transmembrane helix</keyword>
<dbReference type="InterPro" id="IPR036875">
    <property type="entry name" value="Znf_CCHC_sf"/>
</dbReference>
<evidence type="ECO:0000313" key="3">
    <source>
        <dbReference type="EMBL" id="GFS32735.1"/>
    </source>
</evidence>
<proteinExistence type="predicted"/>
<gene>
    <name evidence="3" type="ORF">Acr_00g0024280</name>
</gene>
<feature type="transmembrane region" description="Helical" evidence="2">
    <location>
        <begin position="144"/>
        <end position="160"/>
    </location>
</feature>
<sequence length="179" mass="20059">MARKNARLGAVRPRSDLSRSRRPPTKLRAGPATSDEACEVDPVWYEFADVRRSHFGVRRCQIDDLDSDSKVTEGRAATEGPAEVTRDQTPLPPALVLPTQTSHLIQVTSKPKPQIPLDECSYCHQKGHWKHSCPNRGQSKGQKGFFSIIFIILGITIAFTEEYPTAFSFLYCFSSTHIQ</sequence>
<reference evidence="4" key="1">
    <citation type="submission" date="2019-07" db="EMBL/GenBank/DDBJ databases">
        <title>De Novo Assembly of kiwifruit Actinidia rufa.</title>
        <authorList>
            <person name="Sugita-Konishi S."/>
            <person name="Sato K."/>
            <person name="Mori E."/>
            <person name="Abe Y."/>
            <person name="Kisaki G."/>
            <person name="Hamano K."/>
            <person name="Suezawa K."/>
            <person name="Otani M."/>
            <person name="Fukuda T."/>
            <person name="Manabe T."/>
            <person name="Gomi K."/>
            <person name="Tabuchi M."/>
            <person name="Akimitsu K."/>
            <person name="Kataoka I."/>
        </authorList>
    </citation>
    <scope>NUCLEOTIDE SEQUENCE [LARGE SCALE GENOMIC DNA]</scope>
    <source>
        <strain evidence="4">cv. Fuchu</strain>
    </source>
</reference>
<dbReference type="GO" id="GO:0008270">
    <property type="term" value="F:zinc ion binding"/>
    <property type="evidence" value="ECO:0007669"/>
    <property type="project" value="InterPro"/>
</dbReference>
<protein>
    <submittedName>
        <fullName evidence="3">Uncharacterized protein</fullName>
    </submittedName>
</protein>
<evidence type="ECO:0000256" key="1">
    <source>
        <dbReference type="SAM" id="MobiDB-lite"/>
    </source>
</evidence>
<dbReference type="Proteomes" id="UP000585474">
    <property type="component" value="Unassembled WGS sequence"/>
</dbReference>
<comment type="caution">
    <text evidence="3">The sequence shown here is derived from an EMBL/GenBank/DDBJ whole genome shotgun (WGS) entry which is preliminary data.</text>
</comment>
<evidence type="ECO:0000256" key="2">
    <source>
        <dbReference type="SAM" id="Phobius"/>
    </source>
</evidence>
<dbReference type="EMBL" id="BJWL01000172">
    <property type="protein sequence ID" value="GFS32735.1"/>
    <property type="molecule type" value="Genomic_DNA"/>
</dbReference>
<dbReference type="AlphaFoldDB" id="A0A7J0DDI9"/>
<keyword evidence="2" id="KW-0812">Transmembrane</keyword>
<feature type="region of interest" description="Disordered" evidence="1">
    <location>
        <begin position="68"/>
        <end position="92"/>
    </location>
</feature>
<evidence type="ECO:0000313" key="4">
    <source>
        <dbReference type="Proteomes" id="UP000585474"/>
    </source>
</evidence>
<accession>A0A7J0DDI9</accession>
<name>A0A7J0DDI9_9ERIC</name>
<feature type="region of interest" description="Disordered" evidence="1">
    <location>
        <begin position="1"/>
        <end position="35"/>
    </location>
</feature>